<dbReference type="RefSeq" id="WP_097969599.1">
    <property type="nucleotide sequence ID" value="NZ_NUBH01000169.1"/>
</dbReference>
<organism evidence="1 2">
    <name type="scientific">Bacillus pseudomycoides</name>
    <dbReference type="NCBI Taxonomy" id="64104"/>
    <lineage>
        <taxon>Bacteria</taxon>
        <taxon>Bacillati</taxon>
        <taxon>Bacillota</taxon>
        <taxon>Bacilli</taxon>
        <taxon>Bacillales</taxon>
        <taxon>Bacillaceae</taxon>
        <taxon>Bacillus</taxon>
        <taxon>Bacillus cereus group</taxon>
    </lineage>
</organism>
<reference evidence="1 2" key="1">
    <citation type="submission" date="2017-09" db="EMBL/GenBank/DDBJ databases">
        <title>Large-scale bioinformatics analysis of Bacillus genomes uncovers conserved roles of natural products in bacterial physiology.</title>
        <authorList>
            <consortium name="Agbiome Team Llc"/>
            <person name="Bleich R.M."/>
            <person name="Grubbs K.J."/>
            <person name="Santa Maria K.C."/>
            <person name="Allen S.E."/>
            <person name="Farag S."/>
            <person name="Shank E.A."/>
            <person name="Bowers A."/>
        </authorList>
    </citation>
    <scope>NUCLEOTIDE SEQUENCE [LARGE SCALE GENOMIC DNA]</scope>
    <source>
        <strain evidence="1 2">AFS009893</strain>
    </source>
</reference>
<dbReference type="AlphaFoldDB" id="A0A2C3VR50"/>
<sequence>MLKKGSAYQLPVSNINHRGYQFYAFPMSIISNYPESLPWIHSNFIQMCYDRSENSPVPFAPYIFDYAQNPWLITHKLDRSIYSIFNKDIIDFVRESIDRDYYVYLNVDEFFIPNRNAFQNYNYSHDILIFGYDEVKGVFNVLGYDHNYEFKKSEVSYQNFKAAFNNIDSITNYCNQIYLYKYNPDGKYTFNFDLVIDLIEDYLYSHNTSSKFYMVQDTMDRAYGMKSYMYLKKYLADLLVGKSSYDIRNLHCLLEHKIAMQKRIEFFESEGYIDTSYNLSKDYIDIQKKALDFRNMMIKSGFDKNPKRIEQIIDALDTFKLQESEILERLIQVGKEHRSNE</sequence>
<proteinExistence type="predicted"/>
<gene>
    <name evidence="1" type="ORF">CN613_22070</name>
</gene>
<evidence type="ECO:0000313" key="1">
    <source>
        <dbReference type="EMBL" id="PEM66564.1"/>
    </source>
</evidence>
<protein>
    <submittedName>
        <fullName evidence="1">Uncharacterized protein</fullName>
    </submittedName>
</protein>
<dbReference type="Proteomes" id="UP000219775">
    <property type="component" value="Unassembled WGS sequence"/>
</dbReference>
<evidence type="ECO:0000313" key="2">
    <source>
        <dbReference type="Proteomes" id="UP000219775"/>
    </source>
</evidence>
<accession>A0A2C3VR50</accession>
<name>A0A2C3VR50_9BACI</name>
<dbReference type="EMBL" id="NUDP01000089">
    <property type="protein sequence ID" value="PEM66564.1"/>
    <property type="molecule type" value="Genomic_DNA"/>
</dbReference>
<comment type="caution">
    <text evidence="1">The sequence shown here is derived from an EMBL/GenBank/DDBJ whole genome shotgun (WGS) entry which is preliminary data.</text>
</comment>